<accession>A0A9P6AMT9</accession>
<evidence type="ECO:0000313" key="2">
    <source>
        <dbReference type="Proteomes" id="UP000886523"/>
    </source>
</evidence>
<dbReference type="AlphaFoldDB" id="A0A9P6AMT9"/>
<proteinExistence type="predicted"/>
<comment type="caution">
    <text evidence="1">The sequence shown here is derived from an EMBL/GenBank/DDBJ whole genome shotgun (WGS) entry which is preliminary data.</text>
</comment>
<organism evidence="1 2">
    <name type="scientific">Hydnum rufescens UP504</name>
    <dbReference type="NCBI Taxonomy" id="1448309"/>
    <lineage>
        <taxon>Eukaryota</taxon>
        <taxon>Fungi</taxon>
        <taxon>Dikarya</taxon>
        <taxon>Basidiomycota</taxon>
        <taxon>Agaricomycotina</taxon>
        <taxon>Agaricomycetes</taxon>
        <taxon>Cantharellales</taxon>
        <taxon>Hydnaceae</taxon>
        <taxon>Hydnum</taxon>
    </lineage>
</organism>
<keyword evidence="2" id="KW-1185">Reference proteome</keyword>
<protein>
    <submittedName>
        <fullName evidence="1">Uncharacterized protein</fullName>
    </submittedName>
</protein>
<evidence type="ECO:0000313" key="1">
    <source>
        <dbReference type="EMBL" id="KAF9508708.1"/>
    </source>
</evidence>
<sequence length="260" mass="30518">MSKCVRMPRQDPHMAIPHYVPSSQHEDILYHTTMHKCIAIPPRLCSMERYQEVTQCLDELVNKYTNPFSSAPITTYQFLMVWMKFAPAQYNQTYFIYDEEQQEWHMDRELLITMQMGIERLQNLWMSKCIGELRMANKLLKLHVELTFMRLYKLRKLHQGETLSMPMASENSLPPTPELRDHLHKAWHNPHLPMKKVARQVLTSGWEVIQGDIKGMHPIITAMRHPFSGNQVSKFAEYDVNLEEALNMQPLPRSTLIPTG</sequence>
<gene>
    <name evidence="1" type="ORF">BS47DRAFT_1365788</name>
</gene>
<dbReference type="Proteomes" id="UP000886523">
    <property type="component" value="Unassembled WGS sequence"/>
</dbReference>
<reference evidence="1" key="1">
    <citation type="journal article" date="2020" name="Nat. Commun.">
        <title>Large-scale genome sequencing of mycorrhizal fungi provides insights into the early evolution of symbiotic traits.</title>
        <authorList>
            <person name="Miyauchi S."/>
            <person name="Kiss E."/>
            <person name="Kuo A."/>
            <person name="Drula E."/>
            <person name="Kohler A."/>
            <person name="Sanchez-Garcia M."/>
            <person name="Morin E."/>
            <person name="Andreopoulos B."/>
            <person name="Barry K.W."/>
            <person name="Bonito G."/>
            <person name="Buee M."/>
            <person name="Carver A."/>
            <person name="Chen C."/>
            <person name="Cichocki N."/>
            <person name="Clum A."/>
            <person name="Culley D."/>
            <person name="Crous P.W."/>
            <person name="Fauchery L."/>
            <person name="Girlanda M."/>
            <person name="Hayes R.D."/>
            <person name="Keri Z."/>
            <person name="LaButti K."/>
            <person name="Lipzen A."/>
            <person name="Lombard V."/>
            <person name="Magnuson J."/>
            <person name="Maillard F."/>
            <person name="Murat C."/>
            <person name="Nolan M."/>
            <person name="Ohm R.A."/>
            <person name="Pangilinan J."/>
            <person name="Pereira M.F."/>
            <person name="Perotto S."/>
            <person name="Peter M."/>
            <person name="Pfister S."/>
            <person name="Riley R."/>
            <person name="Sitrit Y."/>
            <person name="Stielow J.B."/>
            <person name="Szollosi G."/>
            <person name="Zifcakova L."/>
            <person name="Stursova M."/>
            <person name="Spatafora J.W."/>
            <person name="Tedersoo L."/>
            <person name="Vaario L.M."/>
            <person name="Yamada A."/>
            <person name="Yan M."/>
            <person name="Wang P."/>
            <person name="Xu J."/>
            <person name="Bruns T."/>
            <person name="Baldrian P."/>
            <person name="Vilgalys R."/>
            <person name="Dunand C."/>
            <person name="Henrissat B."/>
            <person name="Grigoriev I.V."/>
            <person name="Hibbett D."/>
            <person name="Nagy L.G."/>
            <person name="Martin F.M."/>
        </authorList>
    </citation>
    <scope>NUCLEOTIDE SEQUENCE</scope>
    <source>
        <strain evidence="1">UP504</strain>
    </source>
</reference>
<name>A0A9P6AMT9_9AGAM</name>
<dbReference type="EMBL" id="MU129053">
    <property type="protein sequence ID" value="KAF9508708.1"/>
    <property type="molecule type" value="Genomic_DNA"/>
</dbReference>